<sequence>MRARHPEAALCVTGDLNMNVGGRHFYSTAQARSLLGEAMAGAGLFCATGADRLPDGALRHPPIDHVLLPLAWQSHATVAATWEGGASPGPRLSDHSGLAVSIDLPAPPAPEKAPPMPRTASIPG</sequence>
<feature type="region of interest" description="Disordered" evidence="1">
    <location>
        <begin position="82"/>
        <end position="124"/>
    </location>
</feature>
<gene>
    <name evidence="2" type="ORF">ACFQ4G_09045</name>
</gene>
<evidence type="ECO:0008006" key="4">
    <source>
        <dbReference type="Google" id="ProtNLM"/>
    </source>
</evidence>
<dbReference type="Proteomes" id="UP001597176">
    <property type="component" value="Unassembled WGS sequence"/>
</dbReference>
<reference evidence="3" key="1">
    <citation type="journal article" date="2019" name="Int. J. Syst. Evol. Microbiol.">
        <title>The Global Catalogue of Microorganisms (GCM) 10K type strain sequencing project: providing services to taxonomists for standard genome sequencing and annotation.</title>
        <authorList>
            <consortium name="The Broad Institute Genomics Platform"/>
            <consortium name="The Broad Institute Genome Sequencing Center for Infectious Disease"/>
            <person name="Wu L."/>
            <person name="Ma J."/>
        </authorList>
    </citation>
    <scope>NUCLEOTIDE SEQUENCE [LARGE SCALE GENOMIC DNA]</scope>
    <source>
        <strain evidence="3">CCUG 56108</strain>
    </source>
</reference>
<accession>A0ABW3WYT6</accession>
<evidence type="ECO:0000313" key="2">
    <source>
        <dbReference type="EMBL" id="MFD1301729.1"/>
    </source>
</evidence>
<evidence type="ECO:0000256" key="1">
    <source>
        <dbReference type="SAM" id="MobiDB-lite"/>
    </source>
</evidence>
<protein>
    <recommendedName>
        <fullName evidence="4">Endonuclease/exonuclease/phosphatase domain-containing protein</fullName>
    </recommendedName>
</protein>
<evidence type="ECO:0000313" key="3">
    <source>
        <dbReference type="Proteomes" id="UP001597176"/>
    </source>
</evidence>
<feature type="compositionally biased region" description="Pro residues" evidence="1">
    <location>
        <begin position="105"/>
        <end position="117"/>
    </location>
</feature>
<dbReference type="RefSeq" id="WP_238208073.1">
    <property type="nucleotide sequence ID" value="NZ_JBHTND010000010.1"/>
</dbReference>
<name>A0ABW3WYT6_9HYPH</name>
<comment type="caution">
    <text evidence="2">The sequence shown here is derived from an EMBL/GenBank/DDBJ whole genome shotgun (WGS) entry which is preliminary data.</text>
</comment>
<organism evidence="2 3">
    <name type="scientific">Methylobacterium marchantiae</name>
    <dbReference type="NCBI Taxonomy" id="600331"/>
    <lineage>
        <taxon>Bacteria</taxon>
        <taxon>Pseudomonadati</taxon>
        <taxon>Pseudomonadota</taxon>
        <taxon>Alphaproteobacteria</taxon>
        <taxon>Hyphomicrobiales</taxon>
        <taxon>Methylobacteriaceae</taxon>
        <taxon>Methylobacterium</taxon>
    </lineage>
</organism>
<proteinExistence type="predicted"/>
<dbReference type="EMBL" id="JBHTND010000010">
    <property type="protein sequence ID" value="MFD1301729.1"/>
    <property type="molecule type" value="Genomic_DNA"/>
</dbReference>
<keyword evidence="3" id="KW-1185">Reference proteome</keyword>